<dbReference type="SUPFAM" id="SSF52096">
    <property type="entry name" value="ClpP/crotonase"/>
    <property type="match status" value="1"/>
</dbReference>
<organism evidence="3 4">
    <name type="scientific">Tardiphaga robiniae</name>
    <dbReference type="NCBI Taxonomy" id="943830"/>
    <lineage>
        <taxon>Bacteria</taxon>
        <taxon>Pseudomonadati</taxon>
        <taxon>Pseudomonadota</taxon>
        <taxon>Alphaproteobacteria</taxon>
        <taxon>Hyphomicrobiales</taxon>
        <taxon>Nitrobacteraceae</taxon>
        <taxon>Tardiphaga</taxon>
    </lineage>
</organism>
<dbReference type="InterPro" id="IPR014748">
    <property type="entry name" value="Enoyl-CoA_hydra_C"/>
</dbReference>
<keyword evidence="4" id="KW-1185">Reference proteome</keyword>
<dbReference type="PANTHER" id="PTHR11941">
    <property type="entry name" value="ENOYL-COA HYDRATASE-RELATED"/>
    <property type="match status" value="1"/>
</dbReference>
<evidence type="ECO:0000313" key="3">
    <source>
        <dbReference type="EMBL" id="KZD22120.1"/>
    </source>
</evidence>
<dbReference type="RefSeq" id="WP_068734528.1">
    <property type="nucleotide sequence ID" value="NZ_LVYV01000023.1"/>
</dbReference>
<dbReference type="Gene3D" id="1.10.12.10">
    <property type="entry name" value="Lyase 2-enoyl-coa Hydratase, Chain A, domain 2"/>
    <property type="match status" value="1"/>
</dbReference>
<dbReference type="InterPro" id="IPR029045">
    <property type="entry name" value="ClpP/crotonase-like_dom_sf"/>
</dbReference>
<name>A0A163YG32_9BRAD</name>
<comment type="similarity">
    <text evidence="1">Belongs to the enoyl-CoA hydratase/isomerase family.</text>
</comment>
<sequence>MSEAVKVIDTGTSELLCEIRERVAVITLNRPEARNSLSDHLTPALRTMIRTCGENPDVGALLITGAGTAFCSGGDVKGMGAHRKQAVLEMSFDERVADLQERQRLLTGALVAVRKPTIAALPGPAAGAGLAIAMACDIRIAAQSAFVSTGYLRVGLSGDYGIAWLLTRLVGTARARELMFTAEKVEASRAEAIGLFNRVVPDDRLQDEAFALARGLAQGPTLALRYMKDNLDEALAFDFATARDHEAERLIRTTMTADHREAVQAFIEKRKPNFTGN</sequence>
<dbReference type="GO" id="GO:0006635">
    <property type="term" value="P:fatty acid beta-oxidation"/>
    <property type="evidence" value="ECO:0007669"/>
    <property type="project" value="TreeGrafter"/>
</dbReference>
<dbReference type="GO" id="GO:0016829">
    <property type="term" value="F:lyase activity"/>
    <property type="evidence" value="ECO:0007669"/>
    <property type="project" value="UniProtKB-KW"/>
</dbReference>
<evidence type="ECO:0000313" key="4">
    <source>
        <dbReference type="Proteomes" id="UP000076574"/>
    </source>
</evidence>
<proteinExistence type="inferred from homology"/>
<comment type="caution">
    <text evidence="3">The sequence shown here is derived from an EMBL/GenBank/DDBJ whole genome shotgun (WGS) entry which is preliminary data.</text>
</comment>
<dbReference type="STRING" id="943830.A4A58_08590"/>
<dbReference type="EMBL" id="LVYV01000023">
    <property type="protein sequence ID" value="KZD22120.1"/>
    <property type="molecule type" value="Genomic_DNA"/>
</dbReference>
<reference evidence="3 4" key="1">
    <citation type="submission" date="2016-03" db="EMBL/GenBank/DDBJ databases">
        <title>Microsymbionts genomes from the relict species Vavilovia formosa (Stev.) Fed.</title>
        <authorList>
            <person name="Kopat V."/>
            <person name="Chirak E."/>
            <person name="Kimeklis A."/>
            <person name="Andronov E."/>
        </authorList>
    </citation>
    <scope>NUCLEOTIDE SEQUENCE [LARGE SCALE GENOMIC DNA]</scope>
    <source>
        <strain evidence="3 4">Vaf07</strain>
    </source>
</reference>
<dbReference type="OrthoDB" id="9777711at2"/>
<dbReference type="CDD" id="cd06558">
    <property type="entry name" value="crotonase-like"/>
    <property type="match status" value="1"/>
</dbReference>
<accession>A0A163YG32</accession>
<dbReference type="Gene3D" id="3.90.226.10">
    <property type="entry name" value="2-enoyl-CoA Hydratase, Chain A, domain 1"/>
    <property type="match status" value="1"/>
</dbReference>
<dbReference type="PANTHER" id="PTHR11941:SF133">
    <property type="entry name" value="1,2-EPOXYPHENYLACETYL-COA ISOMERASE"/>
    <property type="match status" value="1"/>
</dbReference>
<keyword evidence="2" id="KW-0456">Lyase</keyword>
<dbReference type="Pfam" id="PF00378">
    <property type="entry name" value="ECH_1"/>
    <property type="match status" value="1"/>
</dbReference>
<gene>
    <name evidence="3" type="ORF">A4A58_08590</name>
</gene>
<evidence type="ECO:0000256" key="2">
    <source>
        <dbReference type="ARBA" id="ARBA00023239"/>
    </source>
</evidence>
<protein>
    <submittedName>
        <fullName evidence="3">Enoyl-CoA hydratase</fullName>
    </submittedName>
</protein>
<dbReference type="Proteomes" id="UP000076574">
    <property type="component" value="Unassembled WGS sequence"/>
</dbReference>
<dbReference type="AlphaFoldDB" id="A0A163YG32"/>
<evidence type="ECO:0000256" key="1">
    <source>
        <dbReference type="ARBA" id="ARBA00005254"/>
    </source>
</evidence>
<dbReference type="InterPro" id="IPR001753">
    <property type="entry name" value="Enoyl-CoA_hydra/iso"/>
</dbReference>